<feature type="transmembrane region" description="Helical" evidence="1">
    <location>
        <begin position="122"/>
        <end position="142"/>
    </location>
</feature>
<gene>
    <name evidence="2" type="ORF">CA13_10790</name>
</gene>
<evidence type="ECO:0000313" key="2">
    <source>
        <dbReference type="EMBL" id="TWT79673.1"/>
    </source>
</evidence>
<dbReference type="EMBL" id="SJPJ01000001">
    <property type="protein sequence ID" value="TWT79673.1"/>
    <property type="molecule type" value="Genomic_DNA"/>
</dbReference>
<protein>
    <submittedName>
        <fullName evidence="2">Uncharacterized protein</fullName>
    </submittedName>
</protein>
<evidence type="ECO:0000313" key="3">
    <source>
        <dbReference type="Proteomes" id="UP000315010"/>
    </source>
</evidence>
<feature type="transmembrane region" description="Helical" evidence="1">
    <location>
        <begin position="82"/>
        <end position="102"/>
    </location>
</feature>
<dbReference type="RefSeq" id="WP_146394836.1">
    <property type="nucleotide sequence ID" value="NZ_SJPJ01000001.1"/>
</dbReference>
<comment type="caution">
    <text evidence="2">The sequence shown here is derived from an EMBL/GenBank/DDBJ whole genome shotgun (WGS) entry which is preliminary data.</text>
</comment>
<keyword evidence="3" id="KW-1185">Reference proteome</keyword>
<reference evidence="2 3" key="1">
    <citation type="submission" date="2019-02" db="EMBL/GenBank/DDBJ databases">
        <title>Deep-cultivation of Planctomycetes and their phenomic and genomic characterization uncovers novel biology.</title>
        <authorList>
            <person name="Wiegand S."/>
            <person name="Jogler M."/>
            <person name="Boedeker C."/>
            <person name="Pinto D."/>
            <person name="Vollmers J."/>
            <person name="Rivas-Marin E."/>
            <person name="Kohn T."/>
            <person name="Peeters S.H."/>
            <person name="Heuer A."/>
            <person name="Rast P."/>
            <person name="Oberbeckmann S."/>
            <person name="Bunk B."/>
            <person name="Jeske O."/>
            <person name="Meyerdierks A."/>
            <person name="Storesund J.E."/>
            <person name="Kallscheuer N."/>
            <person name="Luecker S."/>
            <person name="Lage O.M."/>
            <person name="Pohl T."/>
            <person name="Merkel B.J."/>
            <person name="Hornburger P."/>
            <person name="Mueller R.-W."/>
            <person name="Bruemmer F."/>
            <person name="Labrenz M."/>
            <person name="Spormann A.M."/>
            <person name="Op Den Camp H."/>
            <person name="Overmann J."/>
            <person name="Amann R."/>
            <person name="Jetten M.S.M."/>
            <person name="Mascher T."/>
            <person name="Medema M.H."/>
            <person name="Devos D.P."/>
            <person name="Kaster A.-K."/>
            <person name="Ovreas L."/>
            <person name="Rohde M."/>
            <person name="Galperin M.Y."/>
            <person name="Jogler C."/>
        </authorList>
    </citation>
    <scope>NUCLEOTIDE SEQUENCE [LARGE SCALE GENOMIC DNA]</scope>
    <source>
        <strain evidence="2 3">CA13</strain>
    </source>
</reference>
<sequence>MNPYESPQQADALPSPSSRRLDRGVLAIALFMFAGCLISIIGLMIPAVSALVMPRFGWIGLFLGANVLIFIGFWIKNPSPRTLLPASFMSCAIGAINGLSLLRTGTVAVVQNAFHDRLHSAWFWSVGLYLGAGVYFAIAAYYHKRITSEPLPNNNALPSSREAGRSGK</sequence>
<keyword evidence="1" id="KW-0472">Membrane</keyword>
<name>A0A5C5YZ42_9BACT</name>
<dbReference type="AlphaFoldDB" id="A0A5C5YZ42"/>
<organism evidence="2 3">
    <name type="scientific">Novipirellula herctigrandis</name>
    <dbReference type="NCBI Taxonomy" id="2527986"/>
    <lineage>
        <taxon>Bacteria</taxon>
        <taxon>Pseudomonadati</taxon>
        <taxon>Planctomycetota</taxon>
        <taxon>Planctomycetia</taxon>
        <taxon>Pirellulales</taxon>
        <taxon>Pirellulaceae</taxon>
        <taxon>Novipirellula</taxon>
    </lineage>
</organism>
<accession>A0A5C5YZ42</accession>
<dbReference type="Proteomes" id="UP000315010">
    <property type="component" value="Unassembled WGS sequence"/>
</dbReference>
<keyword evidence="1" id="KW-0812">Transmembrane</keyword>
<feature type="transmembrane region" description="Helical" evidence="1">
    <location>
        <begin position="25"/>
        <end position="50"/>
    </location>
</feature>
<proteinExistence type="predicted"/>
<keyword evidence="1" id="KW-1133">Transmembrane helix</keyword>
<evidence type="ECO:0000256" key="1">
    <source>
        <dbReference type="SAM" id="Phobius"/>
    </source>
</evidence>
<dbReference type="OrthoDB" id="9811798at2"/>
<feature type="transmembrane region" description="Helical" evidence="1">
    <location>
        <begin position="56"/>
        <end position="75"/>
    </location>
</feature>